<dbReference type="AlphaFoldDB" id="A0A016TX55"/>
<name>A0A016TX55_9BILA</name>
<organism evidence="1 2">
    <name type="scientific">Ancylostoma ceylanicum</name>
    <dbReference type="NCBI Taxonomy" id="53326"/>
    <lineage>
        <taxon>Eukaryota</taxon>
        <taxon>Metazoa</taxon>
        <taxon>Ecdysozoa</taxon>
        <taxon>Nematoda</taxon>
        <taxon>Chromadorea</taxon>
        <taxon>Rhabditida</taxon>
        <taxon>Rhabditina</taxon>
        <taxon>Rhabditomorpha</taxon>
        <taxon>Strongyloidea</taxon>
        <taxon>Ancylostomatidae</taxon>
        <taxon>Ancylostomatinae</taxon>
        <taxon>Ancylostoma</taxon>
    </lineage>
</organism>
<evidence type="ECO:0000313" key="2">
    <source>
        <dbReference type="Proteomes" id="UP000024635"/>
    </source>
</evidence>
<keyword evidence="2" id="KW-1185">Reference proteome</keyword>
<dbReference type="Proteomes" id="UP000024635">
    <property type="component" value="Unassembled WGS sequence"/>
</dbReference>
<gene>
    <name evidence="1" type="primary">Acey_s0071.g617</name>
    <name evidence="1" type="ORF">Y032_0071g617</name>
</gene>
<sequence>MQVLLQPVFFSPLPRGSRGVHKPADGCTVERRQDLFRLRLIKVVACRLGQHSPFTHSFDWYHIQLRFRCCSSGGLLEWTHLLFLRRKEMQGTKWKWRAKRKETSKETTT</sequence>
<accession>A0A016TX55</accession>
<evidence type="ECO:0000313" key="1">
    <source>
        <dbReference type="EMBL" id="EYC07361.1"/>
    </source>
</evidence>
<proteinExistence type="predicted"/>
<dbReference type="EMBL" id="JARK01001407">
    <property type="protein sequence ID" value="EYC07361.1"/>
    <property type="molecule type" value="Genomic_DNA"/>
</dbReference>
<comment type="caution">
    <text evidence="1">The sequence shown here is derived from an EMBL/GenBank/DDBJ whole genome shotgun (WGS) entry which is preliminary data.</text>
</comment>
<reference evidence="2" key="1">
    <citation type="journal article" date="2015" name="Nat. Genet.">
        <title>The genome and transcriptome of the zoonotic hookworm Ancylostoma ceylanicum identify infection-specific gene families.</title>
        <authorList>
            <person name="Schwarz E.M."/>
            <person name="Hu Y."/>
            <person name="Antoshechkin I."/>
            <person name="Miller M.M."/>
            <person name="Sternberg P.W."/>
            <person name="Aroian R.V."/>
        </authorList>
    </citation>
    <scope>NUCLEOTIDE SEQUENCE</scope>
    <source>
        <strain evidence="2">HY135</strain>
    </source>
</reference>
<protein>
    <submittedName>
        <fullName evidence="1">Uncharacterized protein</fullName>
    </submittedName>
</protein>